<protein>
    <recommendedName>
        <fullName evidence="9">Cytochrome c oxidase assembly factor 3</fullName>
    </recommendedName>
</protein>
<keyword evidence="5 9" id="KW-0812">Transmembrane</keyword>
<dbReference type="AlphaFoldDB" id="A0A284R161"/>
<dbReference type="STRING" id="47428.A0A284R161"/>
<keyword evidence="6 9" id="KW-1133">Transmembrane helix</keyword>
<evidence type="ECO:0000256" key="9">
    <source>
        <dbReference type="RuleBase" id="RU367056"/>
    </source>
</evidence>
<evidence type="ECO:0000313" key="12">
    <source>
        <dbReference type="Proteomes" id="UP000219338"/>
    </source>
</evidence>
<comment type="subunit">
    <text evidence="4 9">Component of 250-400 kDa complexes called cytochrome oxidase assembly intermediates or COA complexes.</text>
</comment>
<evidence type="ECO:0000256" key="1">
    <source>
        <dbReference type="ARBA" id="ARBA00003064"/>
    </source>
</evidence>
<evidence type="ECO:0000256" key="2">
    <source>
        <dbReference type="ARBA" id="ARBA00004304"/>
    </source>
</evidence>
<dbReference type="OrthoDB" id="10018333at2759"/>
<evidence type="ECO:0000259" key="10">
    <source>
        <dbReference type="Pfam" id="PF09813"/>
    </source>
</evidence>
<feature type="transmembrane region" description="Helical" evidence="9">
    <location>
        <begin position="40"/>
        <end position="60"/>
    </location>
</feature>
<name>A0A284R161_ARMOS</name>
<dbReference type="Pfam" id="PF09813">
    <property type="entry name" value="Coa3_cc"/>
    <property type="match status" value="1"/>
</dbReference>
<keyword evidence="9" id="KW-0999">Mitochondrion inner membrane</keyword>
<dbReference type="PANTHER" id="PTHR15642:SF3">
    <property type="entry name" value="CYTOCHROME C OXIDASE ASSEMBLY FACTOR 3 HOMOLOG, MITOCHONDRIAL"/>
    <property type="match status" value="1"/>
</dbReference>
<comment type="similarity">
    <text evidence="3 9">Belongs to the COA3 family.</text>
</comment>
<dbReference type="EMBL" id="FUEG01000003">
    <property type="protein sequence ID" value="SJL02463.1"/>
    <property type="molecule type" value="Genomic_DNA"/>
</dbReference>
<sequence>MEGWSKRYVDPRKVAKSYRPKAGAMSPGLKRAREPFRIPNALTGFVLGAFAVGVYSYSIYAVKQDEFEDLDDEVKSRATSLARVNAGHLTEEEEKGLMDAAITKVATGKK</sequence>
<dbReference type="GO" id="GO:0005743">
    <property type="term" value="C:mitochondrial inner membrane"/>
    <property type="evidence" value="ECO:0007669"/>
    <property type="project" value="UniProtKB-UniRule"/>
</dbReference>
<comment type="function">
    <text evidence="1 9">Required for assembly of cytochrome c oxidase (complex IV).</text>
</comment>
<keyword evidence="7 9" id="KW-0496">Mitochondrion</keyword>
<dbReference type="PANTHER" id="PTHR15642">
    <property type="entry name" value="CYTOCHROME C OXIDASE ASSEMBLY FACTOR 3, MITOCHONDRIAL"/>
    <property type="match status" value="1"/>
</dbReference>
<dbReference type="InterPro" id="IPR041752">
    <property type="entry name" value="Coa3"/>
</dbReference>
<evidence type="ECO:0000256" key="7">
    <source>
        <dbReference type="ARBA" id="ARBA00023128"/>
    </source>
</evidence>
<organism evidence="11 12">
    <name type="scientific">Armillaria ostoyae</name>
    <name type="common">Armillaria root rot fungus</name>
    <dbReference type="NCBI Taxonomy" id="47428"/>
    <lineage>
        <taxon>Eukaryota</taxon>
        <taxon>Fungi</taxon>
        <taxon>Dikarya</taxon>
        <taxon>Basidiomycota</taxon>
        <taxon>Agaricomycotina</taxon>
        <taxon>Agaricomycetes</taxon>
        <taxon>Agaricomycetidae</taxon>
        <taxon>Agaricales</taxon>
        <taxon>Marasmiineae</taxon>
        <taxon>Physalacriaceae</taxon>
        <taxon>Armillaria</taxon>
    </lineage>
</organism>
<proteinExistence type="inferred from homology"/>
<evidence type="ECO:0000256" key="5">
    <source>
        <dbReference type="ARBA" id="ARBA00022692"/>
    </source>
</evidence>
<feature type="domain" description="Cytochrome c oxidase assembly factor 3 mitochondrial coiled-coil" evidence="10">
    <location>
        <begin position="28"/>
        <end position="72"/>
    </location>
</feature>
<evidence type="ECO:0000256" key="3">
    <source>
        <dbReference type="ARBA" id="ARBA00007035"/>
    </source>
</evidence>
<evidence type="ECO:0000313" key="11">
    <source>
        <dbReference type="EMBL" id="SJL02463.1"/>
    </source>
</evidence>
<dbReference type="OMA" id="HASYHPG"/>
<keyword evidence="12" id="KW-1185">Reference proteome</keyword>
<gene>
    <name evidence="11" type="ORF">ARMOST_05791</name>
</gene>
<keyword evidence="8 9" id="KW-0472">Membrane</keyword>
<dbReference type="InterPro" id="IPR018628">
    <property type="entry name" value="Coa3_CC"/>
</dbReference>
<dbReference type="Proteomes" id="UP000219338">
    <property type="component" value="Unassembled WGS sequence"/>
</dbReference>
<comment type="subcellular location">
    <subcellularLocation>
        <location evidence="2">Mitochondrion membrane</location>
        <topology evidence="2">Single-pass membrane protein</topology>
    </subcellularLocation>
</comment>
<evidence type="ECO:0000256" key="4">
    <source>
        <dbReference type="ARBA" id="ARBA00011351"/>
    </source>
</evidence>
<accession>A0A284R161</accession>
<dbReference type="GO" id="GO:0033617">
    <property type="term" value="P:mitochondrial respiratory chain complex IV assembly"/>
    <property type="evidence" value="ECO:0007669"/>
    <property type="project" value="UniProtKB-UniRule"/>
</dbReference>
<reference evidence="12" key="1">
    <citation type="journal article" date="2017" name="Nat. Ecol. Evol.">
        <title>Genome expansion and lineage-specific genetic innovations in the forest pathogenic fungi Armillaria.</title>
        <authorList>
            <person name="Sipos G."/>
            <person name="Prasanna A.N."/>
            <person name="Walter M.C."/>
            <person name="O'Connor E."/>
            <person name="Balint B."/>
            <person name="Krizsan K."/>
            <person name="Kiss B."/>
            <person name="Hess J."/>
            <person name="Varga T."/>
            <person name="Slot J."/>
            <person name="Riley R."/>
            <person name="Boka B."/>
            <person name="Rigling D."/>
            <person name="Barry K."/>
            <person name="Lee J."/>
            <person name="Mihaltcheva S."/>
            <person name="LaButti K."/>
            <person name="Lipzen A."/>
            <person name="Waldron R."/>
            <person name="Moloney N.M."/>
            <person name="Sperisen C."/>
            <person name="Kredics L."/>
            <person name="Vagvoelgyi C."/>
            <person name="Patrignani A."/>
            <person name="Fitzpatrick D."/>
            <person name="Nagy I."/>
            <person name="Doyle S."/>
            <person name="Anderson J.B."/>
            <person name="Grigoriev I.V."/>
            <person name="Gueldener U."/>
            <person name="Muensterkoetter M."/>
            <person name="Nagy L.G."/>
        </authorList>
    </citation>
    <scope>NUCLEOTIDE SEQUENCE [LARGE SCALE GENOMIC DNA]</scope>
    <source>
        <strain evidence="12">C18/9</strain>
    </source>
</reference>
<evidence type="ECO:0000256" key="6">
    <source>
        <dbReference type="ARBA" id="ARBA00022989"/>
    </source>
</evidence>
<evidence type="ECO:0000256" key="8">
    <source>
        <dbReference type="ARBA" id="ARBA00023136"/>
    </source>
</evidence>